<organism evidence="1 2">
    <name type="scientific">Candidatus Hakubella thermalkaliphila</name>
    <dbReference type="NCBI Taxonomy" id="2754717"/>
    <lineage>
        <taxon>Bacteria</taxon>
        <taxon>Bacillati</taxon>
        <taxon>Actinomycetota</taxon>
        <taxon>Actinomycetota incertae sedis</taxon>
        <taxon>Candidatus Hakubellales</taxon>
        <taxon>Candidatus Hakubellaceae</taxon>
        <taxon>Candidatus Hakubella</taxon>
    </lineage>
</organism>
<name>A0A6V8NSW3_9ACTN</name>
<dbReference type="Proteomes" id="UP000580051">
    <property type="component" value="Unassembled WGS sequence"/>
</dbReference>
<accession>A0A6V8NSW3</accession>
<evidence type="ECO:0000313" key="1">
    <source>
        <dbReference type="EMBL" id="GFP22450.1"/>
    </source>
</evidence>
<comment type="caution">
    <text evidence="1">The sequence shown here is derived from an EMBL/GenBank/DDBJ whole genome shotgun (WGS) entry which is preliminary data.</text>
</comment>
<sequence length="27" mass="3026">MVGRCDPIDQEHIRDRTLEAMGAKALV</sequence>
<evidence type="ECO:0000313" key="2">
    <source>
        <dbReference type="Proteomes" id="UP000580051"/>
    </source>
</evidence>
<reference evidence="1 2" key="1">
    <citation type="journal article" date="2020" name="Front. Microbiol.">
        <title>Single-cell genomics of novel Actinobacteria with the Wood-Ljungdahl pathway discovered in a serpentinizing system.</title>
        <authorList>
            <person name="Merino N."/>
            <person name="Kawai M."/>
            <person name="Boyd E.S."/>
            <person name="Colman D.R."/>
            <person name="McGlynn S.E."/>
            <person name="Nealson K.H."/>
            <person name="Kurokawa K."/>
            <person name="Hongoh Y."/>
        </authorList>
    </citation>
    <scope>NUCLEOTIDE SEQUENCE [LARGE SCALE GENOMIC DNA]</scope>
    <source>
        <strain evidence="1 2">S06</strain>
    </source>
</reference>
<proteinExistence type="predicted"/>
<dbReference type="EMBL" id="BLRV01000432">
    <property type="protein sequence ID" value="GFP22450.1"/>
    <property type="molecule type" value="Genomic_DNA"/>
</dbReference>
<protein>
    <submittedName>
        <fullName evidence="1">Uncharacterized protein</fullName>
    </submittedName>
</protein>
<dbReference type="AlphaFoldDB" id="A0A6V8NSW3"/>
<gene>
    <name evidence="1" type="ORF">HKBW3S06_01678</name>
</gene>
<feature type="non-terminal residue" evidence="1">
    <location>
        <position position="27"/>
    </location>
</feature>